<dbReference type="PANTHER" id="PTHR14226">
    <property type="entry name" value="NEUROPATHY TARGET ESTERASE/SWISS CHEESE D.MELANOGASTER"/>
    <property type="match status" value="1"/>
</dbReference>
<evidence type="ECO:0000256" key="2">
    <source>
        <dbReference type="ARBA" id="ARBA00022963"/>
    </source>
</evidence>
<dbReference type="Pfam" id="PF01734">
    <property type="entry name" value="Patatin"/>
    <property type="match status" value="1"/>
</dbReference>
<accession>A0A1G9XL46</accession>
<feature type="short sequence motif" description="DGA/G" evidence="4">
    <location>
        <begin position="154"/>
        <end position="156"/>
    </location>
</feature>
<organism evidence="6 7">
    <name type="scientific">Daejeonella rubra</name>
    <dbReference type="NCBI Taxonomy" id="990371"/>
    <lineage>
        <taxon>Bacteria</taxon>
        <taxon>Pseudomonadati</taxon>
        <taxon>Bacteroidota</taxon>
        <taxon>Sphingobacteriia</taxon>
        <taxon>Sphingobacteriales</taxon>
        <taxon>Sphingobacteriaceae</taxon>
        <taxon>Daejeonella</taxon>
    </lineage>
</organism>
<keyword evidence="2 4" id="KW-0442">Lipid degradation</keyword>
<evidence type="ECO:0000256" key="1">
    <source>
        <dbReference type="ARBA" id="ARBA00022801"/>
    </source>
</evidence>
<dbReference type="OrthoDB" id="9770965at2"/>
<evidence type="ECO:0000313" key="7">
    <source>
        <dbReference type="Proteomes" id="UP000199226"/>
    </source>
</evidence>
<dbReference type="PROSITE" id="PS51635">
    <property type="entry name" value="PNPLA"/>
    <property type="match status" value="1"/>
</dbReference>
<name>A0A1G9XL46_9SPHI</name>
<dbReference type="InterPro" id="IPR050301">
    <property type="entry name" value="NTE"/>
</dbReference>
<evidence type="ECO:0000256" key="3">
    <source>
        <dbReference type="ARBA" id="ARBA00023098"/>
    </source>
</evidence>
<dbReference type="STRING" id="990371.SAMN05421813_13117"/>
<dbReference type="EMBL" id="FNHH01000031">
    <property type="protein sequence ID" value="SDM97221.1"/>
    <property type="molecule type" value="Genomic_DNA"/>
</dbReference>
<evidence type="ECO:0000313" key="6">
    <source>
        <dbReference type="EMBL" id="SDM97221.1"/>
    </source>
</evidence>
<dbReference type="SUPFAM" id="SSF52151">
    <property type="entry name" value="FabD/lysophospholipase-like"/>
    <property type="match status" value="1"/>
</dbReference>
<dbReference type="AlphaFoldDB" id="A0A1G9XL46"/>
<dbReference type="GO" id="GO:0016787">
    <property type="term" value="F:hydrolase activity"/>
    <property type="evidence" value="ECO:0007669"/>
    <property type="project" value="UniProtKB-UniRule"/>
</dbReference>
<feature type="active site" description="Proton acceptor" evidence="4">
    <location>
        <position position="154"/>
    </location>
</feature>
<dbReference type="PANTHER" id="PTHR14226:SF76">
    <property type="entry name" value="NTE FAMILY PROTEIN RSSA"/>
    <property type="match status" value="1"/>
</dbReference>
<dbReference type="RefSeq" id="WP_090706563.1">
    <property type="nucleotide sequence ID" value="NZ_FNHH01000031.1"/>
</dbReference>
<keyword evidence="3 4" id="KW-0443">Lipid metabolism</keyword>
<evidence type="ECO:0000259" key="5">
    <source>
        <dbReference type="PROSITE" id="PS51635"/>
    </source>
</evidence>
<feature type="short sequence motif" description="GXSXG" evidence="4">
    <location>
        <begin position="38"/>
        <end position="42"/>
    </location>
</feature>
<feature type="domain" description="PNPLA" evidence="5">
    <location>
        <begin position="7"/>
        <end position="167"/>
    </location>
</feature>
<comment type="caution">
    <text evidence="4">Lacks conserved residue(s) required for the propagation of feature annotation.</text>
</comment>
<keyword evidence="1 4" id="KW-0378">Hydrolase</keyword>
<sequence length="288" mass="31514">MKRKVSLVLSSGGSRGLAHIGVINELEKQGFEISSVSGSSIGAVIGGLHAMGKLPEYTDWVKTMNRQVIWGLLDFALSTSGLLKGEKAFAKMKTIIPDMNIEEMSIPFVAVATDLLNEREVIFKSGSFYEAIRASVSIPTIFTPVMYKNLLLVDGGVLNPVPIEYVERVQDDILVVVNLYGGKKNEMVKTSLSNIDQNSTRLNGLKKSMPKLGSSGYNGGLGYYSMLTATTSAMIHKIAKQHIERFRPDILINIPNDSANTFDFHKADELIKAGEMAAKEAFSKYLNS</sequence>
<gene>
    <name evidence="6" type="ORF">SAMN05421813_13117</name>
</gene>
<dbReference type="InterPro" id="IPR016035">
    <property type="entry name" value="Acyl_Trfase/lysoPLipase"/>
</dbReference>
<dbReference type="InterPro" id="IPR002641">
    <property type="entry name" value="PNPLA_dom"/>
</dbReference>
<dbReference type="Proteomes" id="UP000199226">
    <property type="component" value="Unassembled WGS sequence"/>
</dbReference>
<proteinExistence type="predicted"/>
<evidence type="ECO:0000256" key="4">
    <source>
        <dbReference type="PROSITE-ProRule" id="PRU01161"/>
    </source>
</evidence>
<reference evidence="7" key="1">
    <citation type="submission" date="2016-10" db="EMBL/GenBank/DDBJ databases">
        <authorList>
            <person name="Varghese N."/>
            <person name="Submissions S."/>
        </authorList>
    </citation>
    <scope>NUCLEOTIDE SEQUENCE [LARGE SCALE GENOMIC DNA]</scope>
    <source>
        <strain evidence="7">DSM 24536</strain>
    </source>
</reference>
<protein>
    <submittedName>
        <fullName evidence="6">NTE family protein</fullName>
    </submittedName>
</protein>
<dbReference type="Gene3D" id="3.40.1090.10">
    <property type="entry name" value="Cytosolic phospholipase A2 catalytic domain"/>
    <property type="match status" value="1"/>
</dbReference>
<dbReference type="GO" id="GO:0016042">
    <property type="term" value="P:lipid catabolic process"/>
    <property type="evidence" value="ECO:0007669"/>
    <property type="project" value="UniProtKB-UniRule"/>
</dbReference>
<feature type="active site" description="Nucleophile" evidence="4">
    <location>
        <position position="40"/>
    </location>
</feature>
<keyword evidence="7" id="KW-1185">Reference proteome</keyword>